<keyword evidence="3" id="KW-0288">FMN</keyword>
<dbReference type="Pfam" id="PF03358">
    <property type="entry name" value="FMN_red"/>
    <property type="match status" value="1"/>
</dbReference>
<dbReference type="FunFam" id="3.40.50.360:FF:000001">
    <property type="entry name" value="NAD(P)H dehydrogenase (Quinone) FQR1-like"/>
    <property type="match status" value="1"/>
</dbReference>
<accession>Q1N6W4</accession>
<dbReference type="NCBIfam" id="TIGR01755">
    <property type="entry name" value="flav_wrbA"/>
    <property type="match status" value="1"/>
</dbReference>
<keyword evidence="2" id="KW-0285">Flavoprotein</keyword>
<dbReference type="RefSeq" id="WP_007016899.1">
    <property type="nucleotide sequence ID" value="NZ_CH724113.1"/>
</dbReference>
<dbReference type="OrthoDB" id="9801479at2"/>
<proteinExistence type="inferred from homology"/>
<dbReference type="HOGENOM" id="CLU_051402_0_2_6"/>
<dbReference type="AlphaFoldDB" id="Q1N6W4"/>
<dbReference type="GO" id="GO:0010181">
    <property type="term" value="F:FMN binding"/>
    <property type="evidence" value="ECO:0007669"/>
    <property type="project" value="InterPro"/>
</dbReference>
<dbReference type="InterPro" id="IPR029039">
    <property type="entry name" value="Flavoprotein-like_sf"/>
</dbReference>
<evidence type="ECO:0000259" key="4">
    <source>
        <dbReference type="PROSITE" id="PS50902"/>
    </source>
</evidence>
<dbReference type="STRING" id="207949.RED65_08809"/>
<dbReference type="Gene3D" id="3.40.50.360">
    <property type="match status" value="1"/>
</dbReference>
<dbReference type="PANTHER" id="PTHR30546:SF23">
    <property type="entry name" value="FLAVOPROTEIN-LIKE PROTEIN YCP4-RELATED"/>
    <property type="match status" value="1"/>
</dbReference>
<protein>
    <submittedName>
        <fullName evidence="5">Flavodoxin/nitric oxide synthase</fullName>
    </submittedName>
</protein>
<dbReference type="PROSITE" id="PS50902">
    <property type="entry name" value="FLAVODOXIN_LIKE"/>
    <property type="match status" value="1"/>
</dbReference>
<dbReference type="NCBIfam" id="NF002999">
    <property type="entry name" value="PRK03767.1"/>
    <property type="match status" value="1"/>
</dbReference>
<evidence type="ECO:0000256" key="1">
    <source>
        <dbReference type="ARBA" id="ARBA00006961"/>
    </source>
</evidence>
<reference evidence="5 6" key="1">
    <citation type="submission" date="2006-03" db="EMBL/GenBank/DDBJ databases">
        <authorList>
            <person name="Pinhassi J."/>
            <person name="Pedros-Alio C."/>
            <person name="Ferriera S."/>
            <person name="Johnson J."/>
            <person name="Kravitz S."/>
            <person name="Halpern A."/>
            <person name="Remington K."/>
            <person name="Beeson K."/>
            <person name="Tran B."/>
            <person name="Rogers Y.-H."/>
            <person name="Friedman R."/>
            <person name="Venter J.C."/>
        </authorList>
    </citation>
    <scope>NUCLEOTIDE SEQUENCE [LARGE SCALE GENOMIC DNA]</scope>
    <source>
        <strain evidence="5 6">RED65</strain>
    </source>
</reference>
<comment type="similarity">
    <text evidence="1">Belongs to the WrbA family.</text>
</comment>
<dbReference type="EMBL" id="AAQH01000001">
    <property type="protein sequence ID" value="EAT13478.1"/>
    <property type="molecule type" value="Genomic_DNA"/>
</dbReference>
<evidence type="ECO:0000256" key="2">
    <source>
        <dbReference type="ARBA" id="ARBA00022630"/>
    </source>
</evidence>
<dbReference type="GO" id="GO:0016020">
    <property type="term" value="C:membrane"/>
    <property type="evidence" value="ECO:0007669"/>
    <property type="project" value="TreeGrafter"/>
</dbReference>
<name>Q1N6W4_9GAMM</name>
<organism evidence="5 6">
    <name type="scientific">Bermanella marisrubri</name>
    <dbReference type="NCBI Taxonomy" id="207949"/>
    <lineage>
        <taxon>Bacteria</taxon>
        <taxon>Pseudomonadati</taxon>
        <taxon>Pseudomonadota</taxon>
        <taxon>Gammaproteobacteria</taxon>
        <taxon>Oceanospirillales</taxon>
        <taxon>Oceanospirillaceae</taxon>
        <taxon>Bermanella</taxon>
    </lineage>
</organism>
<sequence>MTPYVLVLYYSHSGAVENMAENIARGIESGGIEARIRTVPSVSPDTCSTLDDIPAEGPLFCSQEDLENCSGLVLGSPVRFGNMAAAVKYFLDGTSNLWLTGKLVDKPASVFTSSSSLHGGQESTLLSMMIPLLHHGMVIAGLPYTENELMNTQTGGTPYGVTHYAGKDSSPDLSQEEKMLCIAQGRRMAMLAKKLETSEQ</sequence>
<gene>
    <name evidence="5" type="ORF">RED65_08809</name>
</gene>
<feature type="domain" description="Flavodoxin-like" evidence="4">
    <location>
        <begin position="5"/>
        <end position="187"/>
    </location>
</feature>
<keyword evidence="6" id="KW-1185">Reference proteome</keyword>
<comment type="caution">
    <text evidence="5">The sequence shown here is derived from an EMBL/GenBank/DDBJ whole genome shotgun (WGS) entry which is preliminary data.</text>
</comment>
<dbReference type="Proteomes" id="UP000004263">
    <property type="component" value="Unassembled WGS sequence"/>
</dbReference>
<dbReference type="InterPro" id="IPR010089">
    <property type="entry name" value="Flavoprotein_WrbA-like"/>
</dbReference>
<dbReference type="InterPro" id="IPR005025">
    <property type="entry name" value="FMN_Rdtase-like_dom"/>
</dbReference>
<dbReference type="PANTHER" id="PTHR30546">
    <property type="entry name" value="FLAVODOXIN-RELATED PROTEIN WRBA-RELATED"/>
    <property type="match status" value="1"/>
</dbReference>
<dbReference type="GO" id="GO:0003955">
    <property type="term" value="F:NAD(P)H dehydrogenase (quinone) activity"/>
    <property type="evidence" value="ECO:0007669"/>
    <property type="project" value="InterPro"/>
</dbReference>
<dbReference type="SUPFAM" id="SSF52218">
    <property type="entry name" value="Flavoproteins"/>
    <property type="match status" value="1"/>
</dbReference>
<evidence type="ECO:0000313" key="6">
    <source>
        <dbReference type="Proteomes" id="UP000004263"/>
    </source>
</evidence>
<evidence type="ECO:0000256" key="3">
    <source>
        <dbReference type="ARBA" id="ARBA00022643"/>
    </source>
</evidence>
<evidence type="ECO:0000313" key="5">
    <source>
        <dbReference type="EMBL" id="EAT13478.1"/>
    </source>
</evidence>
<dbReference type="InterPro" id="IPR008254">
    <property type="entry name" value="Flavodoxin/NO_synth"/>
</dbReference>